<dbReference type="EMBL" id="PGCI01000054">
    <property type="protein sequence ID" value="PLW44783.1"/>
    <property type="molecule type" value="Genomic_DNA"/>
</dbReference>
<proteinExistence type="predicted"/>
<accession>A0A2N5V472</accession>
<name>A0A2N5V472_9BASI</name>
<sequence length="72" mass="8509">MARSHHQDIPQGNRTERLRRYLNALSNADAYARLQARKNNTLPLWQQLQEEQGAFHNEYILDQPHEDQPNSN</sequence>
<evidence type="ECO:0000313" key="2">
    <source>
        <dbReference type="Proteomes" id="UP000235392"/>
    </source>
</evidence>
<dbReference type="Proteomes" id="UP000235392">
    <property type="component" value="Unassembled WGS sequence"/>
</dbReference>
<comment type="caution">
    <text evidence="1">The sequence shown here is derived from an EMBL/GenBank/DDBJ whole genome shotgun (WGS) entry which is preliminary data.</text>
</comment>
<gene>
    <name evidence="1" type="ORF">PCASD_07141</name>
</gene>
<dbReference type="AlphaFoldDB" id="A0A2N5V472"/>
<reference evidence="1 2" key="1">
    <citation type="submission" date="2017-11" db="EMBL/GenBank/DDBJ databases">
        <title>De novo assembly and phasing of dikaryotic genomes from two isolates of Puccinia coronata f. sp. avenae, the causal agent of oat crown rust.</title>
        <authorList>
            <person name="Miller M.E."/>
            <person name="Zhang Y."/>
            <person name="Omidvar V."/>
            <person name="Sperschneider J."/>
            <person name="Schwessinger B."/>
            <person name="Raley C."/>
            <person name="Palmer J.M."/>
            <person name="Garnica D."/>
            <person name="Upadhyaya N."/>
            <person name="Rathjen J."/>
            <person name="Taylor J.M."/>
            <person name="Park R.F."/>
            <person name="Dodds P.N."/>
            <person name="Hirsch C.D."/>
            <person name="Kianian S.F."/>
            <person name="Figueroa M."/>
        </authorList>
    </citation>
    <scope>NUCLEOTIDE SEQUENCE [LARGE SCALE GENOMIC DNA]</scope>
    <source>
        <strain evidence="1">12SD80</strain>
    </source>
</reference>
<protein>
    <submittedName>
        <fullName evidence="1">Uncharacterized protein</fullName>
    </submittedName>
</protein>
<organism evidence="1 2">
    <name type="scientific">Puccinia coronata f. sp. avenae</name>
    <dbReference type="NCBI Taxonomy" id="200324"/>
    <lineage>
        <taxon>Eukaryota</taxon>
        <taxon>Fungi</taxon>
        <taxon>Dikarya</taxon>
        <taxon>Basidiomycota</taxon>
        <taxon>Pucciniomycotina</taxon>
        <taxon>Pucciniomycetes</taxon>
        <taxon>Pucciniales</taxon>
        <taxon>Pucciniaceae</taxon>
        <taxon>Puccinia</taxon>
    </lineage>
</organism>
<evidence type="ECO:0000313" key="1">
    <source>
        <dbReference type="EMBL" id="PLW44783.1"/>
    </source>
</evidence>